<gene>
    <name evidence="1" type="ORF">KOF26_12700</name>
</gene>
<name>A0ABS6BKA4_9SPHN</name>
<evidence type="ECO:0000313" key="2">
    <source>
        <dbReference type="Proteomes" id="UP000776276"/>
    </source>
</evidence>
<dbReference type="Proteomes" id="UP000776276">
    <property type="component" value="Unassembled WGS sequence"/>
</dbReference>
<sequence length="67" mass="6420">MTSSLIAAISAACACRPVAASALRGSLAPGLAAIAIAGPAVGAPTLAGADLYGGVWRRPRWMAAAGA</sequence>
<comment type="caution">
    <text evidence="1">The sequence shown here is derived from an EMBL/GenBank/DDBJ whole genome shotgun (WGS) entry which is preliminary data.</text>
</comment>
<dbReference type="RefSeq" id="WP_216325415.1">
    <property type="nucleotide sequence ID" value="NZ_JAHKRT010000006.1"/>
</dbReference>
<evidence type="ECO:0000313" key="1">
    <source>
        <dbReference type="EMBL" id="MBU3078728.1"/>
    </source>
</evidence>
<organism evidence="1 2">
    <name type="scientific">Sphingomonas quercus</name>
    <dbReference type="NCBI Taxonomy" id="2842451"/>
    <lineage>
        <taxon>Bacteria</taxon>
        <taxon>Pseudomonadati</taxon>
        <taxon>Pseudomonadota</taxon>
        <taxon>Alphaproteobacteria</taxon>
        <taxon>Sphingomonadales</taxon>
        <taxon>Sphingomonadaceae</taxon>
        <taxon>Sphingomonas</taxon>
    </lineage>
</organism>
<reference evidence="1 2" key="1">
    <citation type="submission" date="2021-06" db="EMBL/GenBank/DDBJ databases">
        <title>Sphingomonas sp. XMGL2, whole genome shotgun sequencing project.</title>
        <authorList>
            <person name="Zhao G."/>
            <person name="Shen L."/>
        </authorList>
    </citation>
    <scope>NUCLEOTIDE SEQUENCE [LARGE SCALE GENOMIC DNA]</scope>
    <source>
        <strain evidence="1 2">XMGL2</strain>
    </source>
</reference>
<accession>A0ABS6BKA4</accession>
<protein>
    <submittedName>
        <fullName evidence="1">Uncharacterized protein</fullName>
    </submittedName>
</protein>
<keyword evidence="2" id="KW-1185">Reference proteome</keyword>
<proteinExistence type="predicted"/>
<dbReference type="EMBL" id="JAHKRT010000006">
    <property type="protein sequence ID" value="MBU3078728.1"/>
    <property type="molecule type" value="Genomic_DNA"/>
</dbReference>